<evidence type="ECO:0000313" key="2">
    <source>
        <dbReference type="Proteomes" id="UP000267081"/>
    </source>
</evidence>
<keyword evidence="2" id="KW-1185">Reference proteome</keyword>
<proteinExistence type="predicted"/>
<evidence type="ECO:0000313" key="1">
    <source>
        <dbReference type="EMBL" id="RSD14813.1"/>
    </source>
</evidence>
<dbReference type="OrthoDB" id="3638542at2"/>
<dbReference type="Proteomes" id="UP000267081">
    <property type="component" value="Unassembled WGS sequence"/>
</dbReference>
<dbReference type="AlphaFoldDB" id="A0A3R9DHM6"/>
<comment type="caution">
    <text evidence="1">The sequence shown here is derived from an EMBL/GenBank/DDBJ whole genome shotgun (WGS) entry which is preliminary data.</text>
</comment>
<sequence length="134" mass="13467">MRSLRGDRGSASVLILGLSVAVLLGVGFAVDGTRKGQAYSQATSIAEEAARAGGQALRARALAAGADADVDPQLAVAEAQRYLVAAGANGTARWDGRRLVVDTTITRSTVFLGSIGIAEFTVHGTGAAVVVSAG</sequence>
<dbReference type="RefSeq" id="WP_125312307.1">
    <property type="nucleotide sequence ID" value="NZ_RSEC01000055.1"/>
</dbReference>
<name>A0A3R9DHM6_9PSEU</name>
<dbReference type="EMBL" id="RSEC01000055">
    <property type="protein sequence ID" value="RSD14813.1"/>
    <property type="molecule type" value="Genomic_DNA"/>
</dbReference>
<organism evidence="1 2">
    <name type="scientific">Amycolatopsis eburnea</name>
    <dbReference type="NCBI Taxonomy" id="2267691"/>
    <lineage>
        <taxon>Bacteria</taxon>
        <taxon>Bacillati</taxon>
        <taxon>Actinomycetota</taxon>
        <taxon>Actinomycetes</taxon>
        <taxon>Pseudonocardiales</taxon>
        <taxon>Pseudonocardiaceae</taxon>
        <taxon>Amycolatopsis</taxon>
    </lineage>
</organism>
<accession>A0A3R9DHM6</accession>
<protein>
    <submittedName>
        <fullName evidence="1">Uncharacterized protein</fullName>
    </submittedName>
</protein>
<reference evidence="1 2" key="1">
    <citation type="submission" date="2018-12" db="EMBL/GenBank/DDBJ databases">
        <title>Amycolatopsis eburnea sp. nov. actinomycete associate with arbuscular mycorrhiza fungal spore.</title>
        <authorList>
            <person name="Lumyong S."/>
            <person name="Chaiya L."/>
        </authorList>
    </citation>
    <scope>NUCLEOTIDE SEQUENCE [LARGE SCALE GENOMIC DNA]</scope>
    <source>
        <strain evidence="1 2">GLM-1</strain>
    </source>
</reference>
<gene>
    <name evidence="1" type="ORF">EIY87_24860</name>
</gene>